<gene>
    <name evidence="1" type="ORF">SPPG_09370</name>
</gene>
<dbReference type="Proteomes" id="UP000053201">
    <property type="component" value="Unassembled WGS sequence"/>
</dbReference>
<dbReference type="EMBL" id="KQ257461">
    <property type="protein sequence ID" value="KNC98004.1"/>
    <property type="molecule type" value="Genomic_DNA"/>
</dbReference>
<keyword evidence="2" id="KW-1185">Reference proteome</keyword>
<dbReference type="AlphaFoldDB" id="A0A0L0HAT2"/>
<protein>
    <submittedName>
        <fullName evidence="1">Uncharacterized protein</fullName>
    </submittedName>
</protein>
<dbReference type="GeneID" id="27692495"/>
<organism evidence="1 2">
    <name type="scientific">Spizellomyces punctatus (strain DAOM BR117)</name>
    <dbReference type="NCBI Taxonomy" id="645134"/>
    <lineage>
        <taxon>Eukaryota</taxon>
        <taxon>Fungi</taxon>
        <taxon>Fungi incertae sedis</taxon>
        <taxon>Chytridiomycota</taxon>
        <taxon>Chytridiomycota incertae sedis</taxon>
        <taxon>Chytridiomycetes</taxon>
        <taxon>Spizellomycetales</taxon>
        <taxon>Spizellomycetaceae</taxon>
        <taxon>Spizellomyces</taxon>
    </lineage>
</organism>
<sequence>MECEMLNRSEDLLSAISRRVSMISNTSKESADNISKKDPSSTGDYLDLGKCAKYWWSLSRIIQASYDTSYGPKHSQHRPLYRRCLVTDSPLTSVCIFQSKQPIPFKSRG</sequence>
<dbReference type="InParanoid" id="A0A0L0HAT2"/>
<dbReference type="RefSeq" id="XP_016606044.1">
    <property type="nucleotide sequence ID" value="XM_016757530.1"/>
</dbReference>
<proteinExistence type="predicted"/>
<accession>A0A0L0HAT2</accession>
<evidence type="ECO:0000313" key="2">
    <source>
        <dbReference type="Proteomes" id="UP000053201"/>
    </source>
</evidence>
<evidence type="ECO:0000313" key="1">
    <source>
        <dbReference type="EMBL" id="KNC98004.1"/>
    </source>
</evidence>
<dbReference type="VEuPathDB" id="FungiDB:SPPG_09370"/>
<name>A0A0L0HAT2_SPIPD</name>
<reference evidence="1 2" key="1">
    <citation type="submission" date="2009-08" db="EMBL/GenBank/DDBJ databases">
        <title>The Genome Sequence of Spizellomyces punctatus strain DAOM BR117.</title>
        <authorList>
            <consortium name="The Broad Institute Genome Sequencing Platform"/>
            <person name="Russ C."/>
            <person name="Cuomo C."/>
            <person name="Shea T."/>
            <person name="Young S.K."/>
            <person name="Zeng Q."/>
            <person name="Koehrsen M."/>
            <person name="Haas B."/>
            <person name="Borodovsky M."/>
            <person name="Guigo R."/>
            <person name="Alvarado L."/>
            <person name="Berlin A."/>
            <person name="Bochicchio J."/>
            <person name="Borenstein D."/>
            <person name="Chapman S."/>
            <person name="Chen Z."/>
            <person name="Engels R."/>
            <person name="Freedman E."/>
            <person name="Gellesch M."/>
            <person name="Goldberg J."/>
            <person name="Griggs A."/>
            <person name="Gujja S."/>
            <person name="Heiman D."/>
            <person name="Hepburn T."/>
            <person name="Howarth C."/>
            <person name="Jen D."/>
            <person name="Larson L."/>
            <person name="Lewis B."/>
            <person name="Mehta T."/>
            <person name="Park D."/>
            <person name="Pearson M."/>
            <person name="Roberts A."/>
            <person name="Saif S."/>
            <person name="Shenoy N."/>
            <person name="Sisk P."/>
            <person name="Stolte C."/>
            <person name="Sykes S."/>
            <person name="Thomson T."/>
            <person name="Walk T."/>
            <person name="White J."/>
            <person name="Yandava C."/>
            <person name="Burger G."/>
            <person name="Gray M.W."/>
            <person name="Holland P.W.H."/>
            <person name="King N."/>
            <person name="Lang F.B.F."/>
            <person name="Roger A.J."/>
            <person name="Ruiz-Trillo I."/>
            <person name="Lander E."/>
            <person name="Nusbaum C."/>
        </authorList>
    </citation>
    <scope>NUCLEOTIDE SEQUENCE [LARGE SCALE GENOMIC DNA]</scope>
    <source>
        <strain evidence="1 2">DAOM BR117</strain>
    </source>
</reference>